<dbReference type="Gene3D" id="1.10.630.10">
    <property type="entry name" value="Cytochrome P450"/>
    <property type="match status" value="1"/>
</dbReference>
<evidence type="ECO:0000256" key="27">
    <source>
        <dbReference type="SAM" id="Phobius"/>
    </source>
</evidence>
<dbReference type="Proteomes" id="UP001231189">
    <property type="component" value="Unassembled WGS sequence"/>
</dbReference>
<keyword evidence="27" id="KW-1133">Transmembrane helix</keyword>
<keyword evidence="10" id="KW-0560">Oxidoreductase</keyword>
<evidence type="ECO:0000256" key="2">
    <source>
        <dbReference type="ARBA" id="ARBA00004167"/>
    </source>
</evidence>
<keyword evidence="11 26" id="KW-0408">Iron</keyword>
<evidence type="ECO:0000256" key="14">
    <source>
        <dbReference type="ARBA" id="ARBA00023098"/>
    </source>
</evidence>
<keyword evidence="5" id="KW-0489">Methyltransferase</keyword>
<organism evidence="28 29">
    <name type="scientific">Lolium multiflorum</name>
    <name type="common">Italian ryegrass</name>
    <name type="synonym">Lolium perenne subsp. multiflorum</name>
    <dbReference type="NCBI Taxonomy" id="4521"/>
    <lineage>
        <taxon>Eukaryota</taxon>
        <taxon>Viridiplantae</taxon>
        <taxon>Streptophyta</taxon>
        <taxon>Embryophyta</taxon>
        <taxon>Tracheophyta</taxon>
        <taxon>Spermatophyta</taxon>
        <taxon>Magnoliopsida</taxon>
        <taxon>Liliopsida</taxon>
        <taxon>Poales</taxon>
        <taxon>Poaceae</taxon>
        <taxon>BOP clade</taxon>
        <taxon>Pooideae</taxon>
        <taxon>Poodae</taxon>
        <taxon>Poeae</taxon>
        <taxon>Poeae Chloroplast Group 2 (Poeae type)</taxon>
        <taxon>Loliodinae</taxon>
        <taxon>Loliinae</taxon>
        <taxon>Lolium</taxon>
    </lineage>
</organism>
<evidence type="ECO:0000256" key="7">
    <source>
        <dbReference type="ARBA" id="ARBA00022679"/>
    </source>
</evidence>
<evidence type="ECO:0000256" key="24">
    <source>
        <dbReference type="ARBA" id="ARBA00058467"/>
    </source>
</evidence>
<evidence type="ECO:0000256" key="4">
    <source>
        <dbReference type="ARBA" id="ARBA00022516"/>
    </source>
</evidence>
<proteinExistence type="inferred from homology"/>
<keyword evidence="27" id="KW-0812">Transmembrane</keyword>
<keyword evidence="7" id="KW-0808">Transferase</keyword>
<keyword evidence="15 27" id="KW-0472">Membrane</keyword>
<dbReference type="AlphaFoldDB" id="A0AAD8TQY5"/>
<dbReference type="InterPro" id="IPR036396">
    <property type="entry name" value="Cyt_P450_sf"/>
</dbReference>
<keyword evidence="6 26" id="KW-0349">Heme</keyword>
<keyword evidence="29" id="KW-1185">Reference proteome</keyword>
<name>A0AAD8TQY5_LOLMU</name>
<dbReference type="InterPro" id="IPR050529">
    <property type="entry name" value="CYP450_sterol_14alpha_dmase"/>
</dbReference>
<evidence type="ECO:0000256" key="19">
    <source>
        <dbReference type="ARBA" id="ARBA00038974"/>
    </source>
</evidence>
<comment type="caution">
    <text evidence="28">The sequence shown here is derived from an EMBL/GenBank/DDBJ whole genome shotgun (WGS) entry which is preliminary data.</text>
</comment>
<dbReference type="GO" id="GO:0016020">
    <property type="term" value="C:membrane"/>
    <property type="evidence" value="ECO:0007669"/>
    <property type="project" value="UniProtKB-SubCell"/>
</dbReference>
<keyword evidence="16" id="KW-1207">Sterol metabolism</keyword>
<feature type="transmembrane region" description="Helical" evidence="27">
    <location>
        <begin position="6"/>
        <end position="25"/>
    </location>
</feature>
<dbReference type="EMBL" id="JAUUTY010000002">
    <property type="protein sequence ID" value="KAK1686096.1"/>
    <property type="molecule type" value="Genomic_DNA"/>
</dbReference>
<evidence type="ECO:0000256" key="1">
    <source>
        <dbReference type="ARBA" id="ARBA00001971"/>
    </source>
</evidence>
<dbReference type="CDD" id="cd11042">
    <property type="entry name" value="CYP51-like"/>
    <property type="match status" value="1"/>
</dbReference>
<reference evidence="28" key="1">
    <citation type="submission" date="2023-07" db="EMBL/GenBank/DDBJ databases">
        <title>A chromosome-level genome assembly of Lolium multiflorum.</title>
        <authorList>
            <person name="Chen Y."/>
            <person name="Copetti D."/>
            <person name="Kolliker R."/>
            <person name="Studer B."/>
        </authorList>
    </citation>
    <scope>NUCLEOTIDE SEQUENCE</scope>
    <source>
        <strain evidence="28">02402/16</strain>
        <tissue evidence="28">Leaf</tissue>
    </source>
</reference>
<evidence type="ECO:0000256" key="17">
    <source>
        <dbReference type="ARBA" id="ARBA00023221"/>
    </source>
</evidence>
<keyword evidence="12" id="KW-0756">Sterol biosynthesis</keyword>
<dbReference type="PRINTS" id="PR00465">
    <property type="entry name" value="EP450IV"/>
</dbReference>
<evidence type="ECO:0000313" key="28">
    <source>
        <dbReference type="EMBL" id="KAK1686096.1"/>
    </source>
</evidence>
<keyword evidence="4" id="KW-0444">Lipid biosynthesis</keyword>
<evidence type="ECO:0000256" key="25">
    <source>
        <dbReference type="ARBA" id="ARBA00072797"/>
    </source>
</evidence>
<gene>
    <name evidence="28" type="ORF">QYE76_046944</name>
</gene>
<evidence type="ECO:0000256" key="6">
    <source>
        <dbReference type="ARBA" id="ARBA00022617"/>
    </source>
</evidence>
<keyword evidence="17" id="KW-0753">Steroid metabolism</keyword>
<evidence type="ECO:0000256" key="22">
    <source>
        <dbReference type="ARBA" id="ARBA00042983"/>
    </source>
</evidence>
<evidence type="ECO:0000256" key="3">
    <source>
        <dbReference type="ARBA" id="ARBA00010617"/>
    </source>
</evidence>
<evidence type="ECO:0000256" key="20">
    <source>
        <dbReference type="ARBA" id="ARBA00042370"/>
    </source>
</evidence>
<keyword evidence="9" id="KW-0752">Steroid biosynthesis</keyword>
<dbReference type="GO" id="GO:0020037">
    <property type="term" value="F:heme binding"/>
    <property type="evidence" value="ECO:0007669"/>
    <property type="project" value="InterPro"/>
</dbReference>
<comment type="function">
    <text evidence="24">Catalyzes the 14-alpha demethylation of obtusifoliol to 4 alpha-methyl-5 alpha-ergosta-8,14,24(28)-trien-3 beta-ol.</text>
</comment>
<evidence type="ECO:0000256" key="8">
    <source>
        <dbReference type="ARBA" id="ARBA00022723"/>
    </source>
</evidence>
<protein>
    <recommendedName>
        <fullName evidence="25">Obtusifoliol 14-alpha demethylase</fullName>
        <ecNumber evidence="19">1.14.14.154</ecNumber>
    </recommendedName>
    <alternativeName>
        <fullName evidence="20">CYPLI</fullName>
    </alternativeName>
    <alternativeName>
        <fullName evidence="22">Cytochrome P450 51</fullName>
    </alternativeName>
    <alternativeName>
        <fullName evidence="21">Cytochrome P450-LIA1</fullName>
    </alternativeName>
</protein>
<sequence>MDFPSINTLWCGAMALLFIIIVLSTKRSMIHRGNPSQLPPLVNGIAFLALLPNLLKKGLHDVVNDLYVKHGSVFMAGLFGPNVTFLIGPEVTAHFFQGLESEISHGKMFVFAVHMFGNAVGLGRDIATQNEQRRFNSEALKMSRMRSHVSPMLDEVESYFDKWGKEGTVDLKCEFEQLLMLIASRCLLGKEVRENMFGEVQTLFHELGSGMNITSLLFPQLPIPSNRRRDRARIRLTKILSDVIESRKISGRVEEDTLQKLIDSKYKDGSSTTVEEVAGMAMAMLFVGKHSSSITSTWTGARLLSHPTFLKAAIEEQIQIAKKYKDGLDNNAFMEMETLHNCIKEVLRMHPPMGVLVRKAHKKFTVQTKEGKTYEIPQGQIVATPTVVSNHIPYIYKDPQVYDPDRFGPERQEDKVGGKFSYTSFSGGRHVCTGEAFAYLQIKVIWSHLLRNFEFELISPFPKTDWSKFLAEPKGNLFVRYKRTSFPQ</sequence>
<evidence type="ECO:0000256" key="18">
    <source>
        <dbReference type="ARBA" id="ARBA00037887"/>
    </source>
</evidence>
<dbReference type="EC" id="1.14.14.154" evidence="19"/>
<feature type="binding site" description="axial binding residue" evidence="26">
    <location>
        <position position="432"/>
    </location>
    <ligand>
        <name>heme</name>
        <dbReference type="ChEBI" id="CHEBI:30413"/>
    </ligand>
    <ligandPart>
        <name>Fe</name>
        <dbReference type="ChEBI" id="CHEBI:18248"/>
    </ligandPart>
</feature>
<keyword evidence="14" id="KW-0443">Lipid metabolism</keyword>
<dbReference type="GO" id="GO:0008398">
    <property type="term" value="F:sterol 14-demethylase activity"/>
    <property type="evidence" value="ECO:0007669"/>
    <property type="project" value="UniProtKB-EC"/>
</dbReference>
<evidence type="ECO:0000256" key="15">
    <source>
        <dbReference type="ARBA" id="ARBA00023136"/>
    </source>
</evidence>
<evidence type="ECO:0000256" key="11">
    <source>
        <dbReference type="ARBA" id="ARBA00023004"/>
    </source>
</evidence>
<accession>A0AAD8TQY5</accession>
<dbReference type="InterPro" id="IPR002403">
    <property type="entry name" value="Cyt_P450_E_grp-IV"/>
</dbReference>
<dbReference type="SUPFAM" id="SSF48264">
    <property type="entry name" value="Cytochrome P450"/>
    <property type="match status" value="1"/>
</dbReference>
<evidence type="ECO:0000256" key="13">
    <source>
        <dbReference type="ARBA" id="ARBA00023033"/>
    </source>
</evidence>
<dbReference type="GO" id="GO:0005506">
    <property type="term" value="F:iron ion binding"/>
    <property type="evidence" value="ECO:0007669"/>
    <property type="project" value="InterPro"/>
</dbReference>
<keyword evidence="8 26" id="KW-0479">Metal-binding</keyword>
<comment type="similarity">
    <text evidence="3">Belongs to the cytochrome P450 family.</text>
</comment>
<comment type="pathway">
    <text evidence="18">Steroid biosynthesis; zymosterol biosynthesis; zymosterol from lanosterol: step 1/6.</text>
</comment>
<evidence type="ECO:0000256" key="12">
    <source>
        <dbReference type="ARBA" id="ARBA00023011"/>
    </source>
</evidence>
<evidence type="ECO:0000256" key="9">
    <source>
        <dbReference type="ARBA" id="ARBA00022955"/>
    </source>
</evidence>
<evidence type="ECO:0000256" key="26">
    <source>
        <dbReference type="PIRSR" id="PIRSR602403-1"/>
    </source>
</evidence>
<evidence type="ECO:0000256" key="5">
    <source>
        <dbReference type="ARBA" id="ARBA00022603"/>
    </source>
</evidence>
<comment type="subcellular location">
    <subcellularLocation>
        <location evidence="2">Membrane</location>
        <topology evidence="2">Single-pass membrane protein</topology>
    </subcellularLocation>
</comment>
<dbReference type="PANTHER" id="PTHR24304:SF2">
    <property type="entry name" value="24-HYDROXYCHOLESTEROL 7-ALPHA-HYDROXYLASE"/>
    <property type="match status" value="1"/>
</dbReference>
<dbReference type="GO" id="GO:0008168">
    <property type="term" value="F:methyltransferase activity"/>
    <property type="evidence" value="ECO:0007669"/>
    <property type="project" value="UniProtKB-KW"/>
</dbReference>
<dbReference type="GO" id="GO:0016126">
    <property type="term" value="P:sterol biosynthetic process"/>
    <property type="evidence" value="ECO:0007669"/>
    <property type="project" value="UniProtKB-KW"/>
</dbReference>
<dbReference type="PANTHER" id="PTHR24304">
    <property type="entry name" value="CYTOCHROME P450 FAMILY 7"/>
    <property type="match status" value="1"/>
</dbReference>
<evidence type="ECO:0000313" key="29">
    <source>
        <dbReference type="Proteomes" id="UP001231189"/>
    </source>
</evidence>
<comment type="cofactor">
    <cofactor evidence="1 26">
        <name>heme</name>
        <dbReference type="ChEBI" id="CHEBI:30413"/>
    </cofactor>
</comment>
<evidence type="ECO:0000256" key="21">
    <source>
        <dbReference type="ARBA" id="ARBA00042513"/>
    </source>
</evidence>
<evidence type="ECO:0000256" key="10">
    <source>
        <dbReference type="ARBA" id="ARBA00023002"/>
    </source>
</evidence>
<keyword evidence="13" id="KW-0503">Monooxygenase</keyword>
<evidence type="ECO:0000256" key="23">
    <source>
        <dbReference type="ARBA" id="ARBA00051013"/>
    </source>
</evidence>
<dbReference type="InterPro" id="IPR001128">
    <property type="entry name" value="Cyt_P450"/>
</dbReference>
<dbReference type="Pfam" id="PF00067">
    <property type="entry name" value="p450"/>
    <property type="match status" value="1"/>
</dbReference>
<evidence type="ECO:0000256" key="16">
    <source>
        <dbReference type="ARBA" id="ARBA00023166"/>
    </source>
</evidence>
<dbReference type="FunFam" id="1.10.630.10:FF:000028">
    <property type="entry name" value="Cytochrome p450 51g1"/>
    <property type="match status" value="1"/>
</dbReference>
<comment type="catalytic activity">
    <reaction evidence="23">
        <text>a 14alpha-methyl steroid + 3 reduced [NADPH--hemoprotein reductase] + 3 O2 = a Delta(14) steroid + formate + 3 oxidized [NADPH--hemoprotein reductase] + 4 H2O + 4 H(+)</text>
        <dbReference type="Rhea" id="RHEA:54028"/>
        <dbReference type="Rhea" id="RHEA-COMP:11964"/>
        <dbReference type="Rhea" id="RHEA-COMP:11965"/>
        <dbReference type="ChEBI" id="CHEBI:15377"/>
        <dbReference type="ChEBI" id="CHEBI:15378"/>
        <dbReference type="ChEBI" id="CHEBI:15379"/>
        <dbReference type="ChEBI" id="CHEBI:15740"/>
        <dbReference type="ChEBI" id="CHEBI:57618"/>
        <dbReference type="ChEBI" id="CHEBI:58210"/>
        <dbReference type="ChEBI" id="CHEBI:138029"/>
        <dbReference type="ChEBI" id="CHEBI:138031"/>
        <dbReference type="EC" id="1.14.14.154"/>
    </reaction>
</comment>
<dbReference type="GO" id="GO:0032259">
    <property type="term" value="P:methylation"/>
    <property type="evidence" value="ECO:0007669"/>
    <property type="project" value="UniProtKB-KW"/>
</dbReference>